<keyword evidence="4" id="KW-0520">NAD</keyword>
<dbReference type="InterPro" id="IPR036291">
    <property type="entry name" value="NAD(P)-bd_dom_sf"/>
</dbReference>
<dbReference type="PANTHER" id="PTHR35330">
    <property type="entry name" value="SIROHEME BIOSYNTHESIS PROTEIN MET8"/>
    <property type="match status" value="1"/>
</dbReference>
<dbReference type="PANTHER" id="PTHR35330:SF1">
    <property type="entry name" value="SIROHEME BIOSYNTHESIS PROTEIN MET8"/>
    <property type="match status" value="1"/>
</dbReference>
<dbReference type="GO" id="GO:0004325">
    <property type="term" value="F:ferrochelatase activity"/>
    <property type="evidence" value="ECO:0007669"/>
    <property type="project" value="InterPro"/>
</dbReference>
<evidence type="ECO:0000313" key="8">
    <source>
        <dbReference type="Proteomes" id="UP000186914"/>
    </source>
</evidence>
<dbReference type="EMBL" id="FTNO01000001">
    <property type="protein sequence ID" value="SIR00393.1"/>
    <property type="molecule type" value="Genomic_DNA"/>
</dbReference>
<dbReference type="GO" id="GO:0019354">
    <property type="term" value="P:siroheme biosynthetic process"/>
    <property type="evidence" value="ECO:0007669"/>
    <property type="project" value="UniProtKB-UniPathway"/>
</dbReference>
<comment type="pathway">
    <text evidence="1">Porphyrin-containing compound metabolism; siroheme biosynthesis; sirohydrochlorin from precorrin-2: step 1/1.</text>
</comment>
<gene>
    <name evidence="7" type="ORF">SAMN05421858_1090</name>
</gene>
<protein>
    <recommendedName>
        <fullName evidence="2">precorrin-2 dehydrogenase</fullName>
        <ecNumber evidence="2">1.3.1.76</ecNumber>
    </recommendedName>
</protein>
<dbReference type="EC" id="1.3.1.76" evidence="2"/>
<sequence length="225" mass="24198">MLPLFHDFAGETVLVFGGGRVGCRKARFFAQEATVIVVSAEFTRELCAESVSQIKARVSPDDLSDWFDRAAPALVVAATDDGALNEAIETTAIKRGILVNRADKHGNREIGSVVVPATVRDGDVIAAVGTGGRSPALSKYLRQQIEPIFGGADEMAELTAEIRETLQERDVPAKNRREAVRAVINSEAVWEAIENRNNRESGGDSVGIAARNEATRVVSDVLNPD</sequence>
<dbReference type="UniPathway" id="UPA00262">
    <property type="reaction ID" value="UER00222"/>
</dbReference>
<dbReference type="Gene3D" id="3.40.50.720">
    <property type="entry name" value="NAD(P)-binding Rossmann-like Domain"/>
    <property type="match status" value="1"/>
</dbReference>
<organism evidence="7 8">
    <name type="scientific">Haladaptatus litoreus</name>
    <dbReference type="NCBI Taxonomy" id="553468"/>
    <lineage>
        <taxon>Archaea</taxon>
        <taxon>Methanobacteriati</taxon>
        <taxon>Methanobacteriota</taxon>
        <taxon>Stenosarchaea group</taxon>
        <taxon>Halobacteria</taxon>
        <taxon>Halobacteriales</taxon>
        <taxon>Haladaptataceae</taxon>
        <taxon>Haladaptatus</taxon>
    </lineage>
</organism>
<evidence type="ECO:0000313" key="7">
    <source>
        <dbReference type="EMBL" id="SIR00393.1"/>
    </source>
</evidence>
<dbReference type="SUPFAM" id="SSF51735">
    <property type="entry name" value="NAD(P)-binding Rossmann-fold domains"/>
    <property type="match status" value="1"/>
</dbReference>
<reference evidence="8" key="1">
    <citation type="submission" date="2017-01" db="EMBL/GenBank/DDBJ databases">
        <authorList>
            <person name="Varghese N."/>
            <person name="Submissions S."/>
        </authorList>
    </citation>
    <scope>NUCLEOTIDE SEQUENCE [LARGE SCALE GENOMIC DNA]</scope>
    <source>
        <strain evidence="8">CGMCC 1.7737</strain>
    </source>
</reference>
<dbReference type="GO" id="GO:0043115">
    <property type="term" value="F:precorrin-2 dehydrogenase activity"/>
    <property type="evidence" value="ECO:0007669"/>
    <property type="project" value="UniProtKB-EC"/>
</dbReference>
<comment type="catalytic activity">
    <reaction evidence="6">
        <text>precorrin-2 + NAD(+) = sirohydrochlorin + NADH + 2 H(+)</text>
        <dbReference type="Rhea" id="RHEA:15613"/>
        <dbReference type="ChEBI" id="CHEBI:15378"/>
        <dbReference type="ChEBI" id="CHEBI:57540"/>
        <dbReference type="ChEBI" id="CHEBI:57945"/>
        <dbReference type="ChEBI" id="CHEBI:58351"/>
        <dbReference type="ChEBI" id="CHEBI:58827"/>
        <dbReference type="EC" id="1.3.1.76"/>
    </reaction>
</comment>
<dbReference type="AlphaFoldDB" id="A0A1N6XDK1"/>
<dbReference type="InterPro" id="IPR028161">
    <property type="entry name" value="Met8-like"/>
</dbReference>
<evidence type="ECO:0000256" key="5">
    <source>
        <dbReference type="ARBA" id="ARBA00023244"/>
    </source>
</evidence>
<dbReference type="NCBIfam" id="TIGR01470">
    <property type="entry name" value="cysG_Nterm"/>
    <property type="match status" value="1"/>
</dbReference>
<evidence type="ECO:0000256" key="6">
    <source>
        <dbReference type="ARBA" id="ARBA00047561"/>
    </source>
</evidence>
<dbReference type="RefSeq" id="WP_076428656.1">
    <property type="nucleotide sequence ID" value="NZ_FTNO01000001.1"/>
</dbReference>
<evidence type="ECO:0000256" key="1">
    <source>
        <dbReference type="ARBA" id="ARBA00005010"/>
    </source>
</evidence>
<keyword evidence="8" id="KW-1185">Reference proteome</keyword>
<accession>A0A1N6XDK1</accession>
<dbReference type="SUPFAM" id="SSF75615">
    <property type="entry name" value="Siroheme synthase middle domains-like"/>
    <property type="match status" value="1"/>
</dbReference>
<dbReference type="Gene3D" id="3.30.160.110">
    <property type="entry name" value="Siroheme synthase, domain 2"/>
    <property type="match status" value="1"/>
</dbReference>
<evidence type="ECO:0000256" key="2">
    <source>
        <dbReference type="ARBA" id="ARBA00012400"/>
    </source>
</evidence>
<dbReference type="OrthoDB" id="10510at2157"/>
<dbReference type="InterPro" id="IPR006367">
    <property type="entry name" value="Sirohaem_synthase_N"/>
</dbReference>
<evidence type="ECO:0000256" key="4">
    <source>
        <dbReference type="ARBA" id="ARBA00023027"/>
    </source>
</evidence>
<keyword evidence="5" id="KW-0627">Porphyrin biosynthesis</keyword>
<evidence type="ECO:0000256" key="3">
    <source>
        <dbReference type="ARBA" id="ARBA00023002"/>
    </source>
</evidence>
<dbReference type="Pfam" id="PF13241">
    <property type="entry name" value="NAD_binding_7"/>
    <property type="match status" value="1"/>
</dbReference>
<proteinExistence type="predicted"/>
<dbReference type="Proteomes" id="UP000186914">
    <property type="component" value="Unassembled WGS sequence"/>
</dbReference>
<keyword evidence="3" id="KW-0560">Oxidoreductase</keyword>
<name>A0A1N6XDK1_9EURY</name>